<organism evidence="2 3">
    <name type="scientific">Desulfoscipio gibsoniae DSM 7213</name>
    <dbReference type="NCBI Taxonomy" id="767817"/>
    <lineage>
        <taxon>Bacteria</taxon>
        <taxon>Bacillati</taxon>
        <taxon>Bacillota</taxon>
        <taxon>Clostridia</taxon>
        <taxon>Eubacteriales</taxon>
        <taxon>Desulfallaceae</taxon>
        <taxon>Desulfoscipio</taxon>
    </lineage>
</organism>
<dbReference type="STRING" id="767817.Desgi_4242"/>
<gene>
    <name evidence="2" type="ORF">Desgi_4242</name>
</gene>
<dbReference type="Gene3D" id="3.30.2310.20">
    <property type="entry name" value="RelE-like"/>
    <property type="match status" value="1"/>
</dbReference>
<proteinExistence type="predicted"/>
<keyword evidence="1" id="KW-1277">Toxin-antitoxin system</keyword>
<name>R4KPL0_9FIRM</name>
<protein>
    <submittedName>
        <fullName evidence="2">Plasmid stabilization system protein</fullName>
    </submittedName>
</protein>
<evidence type="ECO:0000313" key="2">
    <source>
        <dbReference type="EMBL" id="AGL03492.1"/>
    </source>
</evidence>
<dbReference type="OrthoDB" id="361440at2"/>
<dbReference type="Proteomes" id="UP000013520">
    <property type="component" value="Chromosome"/>
</dbReference>
<dbReference type="eggNOG" id="COG3668">
    <property type="taxonomic scope" value="Bacteria"/>
</dbReference>
<dbReference type="InterPro" id="IPR035093">
    <property type="entry name" value="RelE/ParE_toxin_dom_sf"/>
</dbReference>
<dbReference type="EMBL" id="CP003273">
    <property type="protein sequence ID" value="AGL03492.1"/>
    <property type="molecule type" value="Genomic_DNA"/>
</dbReference>
<evidence type="ECO:0000256" key="1">
    <source>
        <dbReference type="ARBA" id="ARBA00022649"/>
    </source>
</evidence>
<dbReference type="Pfam" id="PF05016">
    <property type="entry name" value="ParE_toxin"/>
    <property type="match status" value="1"/>
</dbReference>
<dbReference type="KEGG" id="dgi:Desgi_4242"/>
<reference evidence="2 3" key="1">
    <citation type="submission" date="2012-01" db="EMBL/GenBank/DDBJ databases">
        <title>Complete sequence of Desulfotomaculum gibsoniae DSM 7213.</title>
        <authorList>
            <consortium name="US DOE Joint Genome Institute"/>
            <person name="Lucas S."/>
            <person name="Han J."/>
            <person name="Lapidus A."/>
            <person name="Cheng J.-F."/>
            <person name="Goodwin L."/>
            <person name="Pitluck S."/>
            <person name="Peters L."/>
            <person name="Ovchinnikova G."/>
            <person name="Teshima H."/>
            <person name="Detter J.C."/>
            <person name="Han C."/>
            <person name="Tapia R."/>
            <person name="Land M."/>
            <person name="Hauser L."/>
            <person name="Kyrpides N."/>
            <person name="Ivanova N."/>
            <person name="Pagani I."/>
            <person name="Parshina S."/>
            <person name="Plugge C."/>
            <person name="Muyzer G."/>
            <person name="Kuever J."/>
            <person name="Ivanova A."/>
            <person name="Nazina T."/>
            <person name="Klenk H.-P."/>
            <person name="Brambilla E."/>
            <person name="Spring S."/>
            <person name="Stams A.F."/>
            <person name="Woyke T."/>
        </authorList>
    </citation>
    <scope>NUCLEOTIDE SEQUENCE [LARGE SCALE GENOMIC DNA]</scope>
    <source>
        <strain evidence="2 3">DSM 7213</strain>
    </source>
</reference>
<sequence length="107" mass="12296">MSNAKYKLHILTPAQRELEEIALVHLELVGPGSARKITNRIYDALALLQISPNMGVSCADKPLKTLGYRMFICENYLYIYRLIGDTVFVYHIVDGRTDYPKFMKDLE</sequence>
<dbReference type="InterPro" id="IPR007712">
    <property type="entry name" value="RelE/ParE_toxin"/>
</dbReference>
<keyword evidence="3" id="KW-1185">Reference proteome</keyword>
<evidence type="ECO:0000313" key="3">
    <source>
        <dbReference type="Proteomes" id="UP000013520"/>
    </source>
</evidence>
<dbReference type="AlphaFoldDB" id="R4KPL0"/>
<dbReference type="HOGENOM" id="CLU_147162_6_4_9"/>
<dbReference type="RefSeq" id="WP_006521458.1">
    <property type="nucleotide sequence ID" value="NC_021184.1"/>
</dbReference>
<accession>R4KPL0</accession>